<dbReference type="InterPro" id="IPR041657">
    <property type="entry name" value="HTH_17"/>
</dbReference>
<dbReference type="AlphaFoldDB" id="D1BSD4"/>
<dbReference type="RefSeq" id="WP_012878368.1">
    <property type="nucleotide sequence ID" value="NC_013530.1"/>
</dbReference>
<evidence type="ECO:0000313" key="2">
    <source>
        <dbReference type="EMBL" id="ACZ30626.1"/>
    </source>
</evidence>
<evidence type="ECO:0000259" key="1">
    <source>
        <dbReference type="Pfam" id="PF12728"/>
    </source>
</evidence>
<reference evidence="3" key="1">
    <citation type="submission" date="2009-11" db="EMBL/GenBank/DDBJ databases">
        <title>The complete chromosome of Xylanimonas cellulosilytica DSM 15894.</title>
        <authorList>
            <consortium name="US DOE Joint Genome Institute (JGI-PGF)"/>
            <person name="Lucas S."/>
            <person name="Copeland A."/>
            <person name="Lapidus A."/>
            <person name="Glavina del Rio T."/>
            <person name="Dalin E."/>
            <person name="Tice H."/>
            <person name="Bruce D."/>
            <person name="Goodwin L."/>
            <person name="Pitluck S."/>
            <person name="Kyrpides N."/>
            <person name="Mavromatis K."/>
            <person name="Ivanova N."/>
            <person name="Mikhailova N."/>
            <person name="Foster B."/>
            <person name="Clum A."/>
            <person name="Brettin T."/>
            <person name="Detter J.C."/>
            <person name="Han C."/>
            <person name="Larimer F."/>
            <person name="Land M."/>
            <person name="Hauser L."/>
            <person name="Markowitz V."/>
            <person name="Cheng J.F."/>
            <person name="Hugenholtz P."/>
            <person name="Woyke T."/>
            <person name="Wu D."/>
            <person name="Gehrich-Schroeter G."/>
            <person name="Schneider S."/>
            <person name="Pukall S.R."/>
            <person name="Klenk H.P."/>
            <person name="Eisen J.A."/>
        </authorList>
    </citation>
    <scope>NUCLEOTIDE SEQUENCE [LARGE SCALE GENOMIC DNA]</scope>
    <source>
        <strain evidence="3">DSM 15894 / CECT 5975 / LMG 20990 / XIL07</strain>
    </source>
</reference>
<dbReference type="HOGENOM" id="CLU_106726_4_1_11"/>
<name>D1BSD4_XYLCX</name>
<dbReference type="EMBL" id="CP001821">
    <property type="protein sequence ID" value="ACZ30626.1"/>
    <property type="molecule type" value="Genomic_DNA"/>
</dbReference>
<dbReference type="GO" id="GO:0003677">
    <property type="term" value="F:DNA binding"/>
    <property type="evidence" value="ECO:0007669"/>
    <property type="project" value="InterPro"/>
</dbReference>
<dbReference type="STRING" id="446471.Xcel_1601"/>
<dbReference type="Proteomes" id="UP000002255">
    <property type="component" value="Chromosome"/>
</dbReference>
<dbReference type="KEGG" id="xce:Xcel_1601"/>
<feature type="domain" description="Helix-turn-helix" evidence="1">
    <location>
        <begin position="57"/>
        <end position="106"/>
    </location>
</feature>
<reference evidence="2 3" key="2">
    <citation type="journal article" date="2010" name="Stand. Genomic Sci.">
        <title>Complete genome sequence of Xylanimonas cellulosilytica type strain (XIL07).</title>
        <authorList>
            <person name="Foster B."/>
            <person name="Pukall R."/>
            <person name="Abt B."/>
            <person name="Nolan M."/>
            <person name="Glavina Del Rio T."/>
            <person name="Chen F."/>
            <person name="Lucas S."/>
            <person name="Tice H."/>
            <person name="Pitluck S."/>
            <person name="Cheng J.-F."/>
            <person name="Chertkov O."/>
            <person name="Brettin T."/>
            <person name="Han C."/>
            <person name="Detter J.C."/>
            <person name="Bruce D."/>
            <person name="Goodwin L."/>
            <person name="Ivanova N."/>
            <person name="Mavromatis K."/>
            <person name="Pati A."/>
            <person name="Mikhailova N."/>
            <person name="Chen A."/>
            <person name="Palaniappan K."/>
            <person name="Land M."/>
            <person name="Hauser L."/>
            <person name="Chang Y.-J."/>
            <person name="Jeffries C.D."/>
            <person name="Chain P."/>
            <person name="Rohde M."/>
            <person name="Goeker M."/>
            <person name="Bristow J."/>
            <person name="Eisen J.A."/>
            <person name="Markowitz V."/>
            <person name="Hugenholtz P."/>
            <person name="Kyrpides N.C."/>
            <person name="Klenk H.-P."/>
            <person name="Lapidus A."/>
        </authorList>
    </citation>
    <scope>NUCLEOTIDE SEQUENCE [LARGE SCALE GENOMIC DNA]</scope>
    <source>
        <strain evidence="3">DSM 15894 / CECT 5975 / LMG 20990 / XIL07</strain>
    </source>
</reference>
<dbReference type="eggNOG" id="ENOG5032YSC">
    <property type="taxonomic scope" value="Bacteria"/>
</dbReference>
<protein>
    <submittedName>
        <fullName evidence="2">DNA binding domain protein, excisionase family</fullName>
    </submittedName>
</protein>
<organism evidence="2 3">
    <name type="scientific">Xylanimonas cellulosilytica (strain DSM 15894 / JCM 12276 / CECT 5975 / KCTC 9989 / LMG 20990 / NBRC 107835 / XIL07)</name>
    <dbReference type="NCBI Taxonomy" id="446471"/>
    <lineage>
        <taxon>Bacteria</taxon>
        <taxon>Bacillati</taxon>
        <taxon>Actinomycetota</taxon>
        <taxon>Actinomycetes</taxon>
        <taxon>Micrococcales</taxon>
        <taxon>Promicromonosporaceae</taxon>
        <taxon>Xylanimonas</taxon>
    </lineage>
</organism>
<dbReference type="NCBIfam" id="TIGR01764">
    <property type="entry name" value="excise"/>
    <property type="match status" value="1"/>
</dbReference>
<accession>D1BSD4</accession>
<dbReference type="OrthoDB" id="26212at2"/>
<sequence>MSEVLADDVRLLREALAGPDDAVNVTLTLPRDSAQKVLALLGAERTTGAVVVPAKELFTTTEAANLLGLSRGMLMKHVNAGDLAHVMVGTHHRIPARALAEFERARREKRAEAAAALASFSNEVGLVD</sequence>
<dbReference type="InterPro" id="IPR010093">
    <property type="entry name" value="SinI_DNA-bd"/>
</dbReference>
<keyword evidence="3" id="KW-1185">Reference proteome</keyword>
<gene>
    <name evidence="2" type="ordered locus">Xcel_1601</name>
</gene>
<proteinExistence type="predicted"/>
<dbReference type="Pfam" id="PF12728">
    <property type="entry name" value="HTH_17"/>
    <property type="match status" value="1"/>
</dbReference>
<evidence type="ECO:0000313" key="3">
    <source>
        <dbReference type="Proteomes" id="UP000002255"/>
    </source>
</evidence>